<dbReference type="Gene3D" id="1.10.510.10">
    <property type="entry name" value="Transferase(Phosphotransferase) domain 1"/>
    <property type="match status" value="1"/>
</dbReference>
<dbReference type="GO" id="GO:0019748">
    <property type="term" value="P:secondary metabolic process"/>
    <property type="evidence" value="ECO:0007669"/>
    <property type="project" value="InterPro"/>
</dbReference>
<dbReference type="EMBL" id="VFOP01000001">
    <property type="protein sequence ID" value="TQL50504.1"/>
    <property type="molecule type" value="Genomic_DNA"/>
</dbReference>
<gene>
    <name evidence="1" type="ORF">FB467_1615</name>
</gene>
<dbReference type="Pfam" id="PF04655">
    <property type="entry name" value="APH_6_hur"/>
    <property type="match status" value="1"/>
</dbReference>
<evidence type="ECO:0000313" key="2">
    <source>
        <dbReference type="Proteomes" id="UP000319516"/>
    </source>
</evidence>
<dbReference type="InterPro" id="IPR011009">
    <property type="entry name" value="Kinase-like_dom_sf"/>
</dbReference>
<name>A0A542YRF0_9MICO</name>
<sequence length="312" mass="34417">MVTADLIPAGLRELVVRHVPGPGMPEGGVWLEGLPRLVDNLLQDWDLQVDGAAMHGYSALVLPVRREDGTPAVLKVVWPHEEGRDEHLALRAWDGRGAVRLLAAAPARWALLLERLDHTRDLGREPAIVACEEIGTLLTRLDRPAPAWARTLSDHLGQLVDDADRALAAHTAFPRRLLEQGRALARDLATEPDVDARLVHEDLHQENVLWRPDPGEWVAIDPHVVAGTPAYAVAPVLWNQWDQVQRAHDPRVHLGLRVDILCEAAGIDPDLGRSYAIVRMVRNALWTLAAPHPGTEHEVTQAVTIIKAMQPA</sequence>
<accession>A0A542YRF0</accession>
<dbReference type="RefSeq" id="WP_141784631.1">
    <property type="nucleotide sequence ID" value="NZ_BAAAIK010000002.1"/>
</dbReference>
<dbReference type="SUPFAM" id="SSF56112">
    <property type="entry name" value="Protein kinase-like (PK-like)"/>
    <property type="match status" value="1"/>
</dbReference>
<keyword evidence="2" id="KW-1185">Reference proteome</keyword>
<organism evidence="1 2">
    <name type="scientific">Ornithinicoccus hortensis</name>
    <dbReference type="NCBI Taxonomy" id="82346"/>
    <lineage>
        <taxon>Bacteria</taxon>
        <taxon>Bacillati</taxon>
        <taxon>Actinomycetota</taxon>
        <taxon>Actinomycetes</taxon>
        <taxon>Micrococcales</taxon>
        <taxon>Intrasporangiaceae</taxon>
        <taxon>Ornithinicoccus</taxon>
    </lineage>
</organism>
<keyword evidence="1" id="KW-0418">Kinase</keyword>
<protein>
    <submittedName>
        <fullName evidence="1">Streptomycin 6-kinase</fullName>
    </submittedName>
</protein>
<proteinExistence type="predicted"/>
<dbReference type="AlphaFoldDB" id="A0A542YRF0"/>
<keyword evidence="1" id="KW-0808">Transferase</keyword>
<evidence type="ECO:0000313" key="1">
    <source>
        <dbReference type="EMBL" id="TQL50504.1"/>
    </source>
</evidence>
<dbReference type="GO" id="GO:0016773">
    <property type="term" value="F:phosphotransferase activity, alcohol group as acceptor"/>
    <property type="evidence" value="ECO:0007669"/>
    <property type="project" value="InterPro"/>
</dbReference>
<dbReference type="OrthoDB" id="3638028at2"/>
<dbReference type="InterPro" id="IPR006748">
    <property type="entry name" value="NH2Glyco/OHUrea_AB-resist_kin"/>
</dbReference>
<dbReference type="GO" id="GO:0016301">
    <property type="term" value="F:kinase activity"/>
    <property type="evidence" value="ECO:0007669"/>
    <property type="project" value="UniProtKB-KW"/>
</dbReference>
<reference evidence="1 2" key="1">
    <citation type="submission" date="2019-06" db="EMBL/GenBank/DDBJ databases">
        <title>Sequencing the genomes of 1000 actinobacteria strains.</title>
        <authorList>
            <person name="Klenk H.-P."/>
        </authorList>
    </citation>
    <scope>NUCLEOTIDE SEQUENCE [LARGE SCALE GENOMIC DNA]</scope>
    <source>
        <strain evidence="1 2">DSM 12335</strain>
    </source>
</reference>
<dbReference type="Proteomes" id="UP000319516">
    <property type="component" value="Unassembled WGS sequence"/>
</dbReference>
<comment type="caution">
    <text evidence="1">The sequence shown here is derived from an EMBL/GenBank/DDBJ whole genome shotgun (WGS) entry which is preliminary data.</text>
</comment>